<evidence type="ECO:0000256" key="1">
    <source>
        <dbReference type="SAM" id="MobiDB-lite"/>
    </source>
</evidence>
<organism evidence="4 5">
    <name type="scientific">Xenorhabdus mauleonii</name>
    <dbReference type="NCBI Taxonomy" id="351675"/>
    <lineage>
        <taxon>Bacteria</taxon>
        <taxon>Pseudomonadati</taxon>
        <taxon>Pseudomonadota</taxon>
        <taxon>Gammaproteobacteria</taxon>
        <taxon>Enterobacterales</taxon>
        <taxon>Morganellaceae</taxon>
        <taxon>Xenorhabdus</taxon>
    </lineage>
</organism>
<dbReference type="PANTHER" id="PTHR37024:SF3">
    <property type="entry name" value="TYPE VI SECRETION SYSTEM PROTEIN TSSA"/>
    <property type="match status" value="1"/>
</dbReference>
<accession>A0A1I3P2Q6</accession>
<dbReference type="PANTHER" id="PTHR37024">
    <property type="entry name" value="TYPE VI SECRETION SYSTEM DUF2094 AND IMPA-RELATED DOMAIN PROTEIN"/>
    <property type="match status" value="1"/>
</dbReference>
<evidence type="ECO:0000313" key="4">
    <source>
        <dbReference type="EMBL" id="SFJ15336.1"/>
    </source>
</evidence>
<evidence type="ECO:0000313" key="5">
    <source>
        <dbReference type="Proteomes" id="UP000198919"/>
    </source>
</evidence>
<dbReference type="AlphaFoldDB" id="A0A1I3P2Q6"/>
<protein>
    <submittedName>
        <fullName evidence="3 4">Type VI secretion system protein</fullName>
    </submittedName>
</protein>
<name>A0A1I3P2Q6_9GAMM</name>
<keyword evidence="6" id="KW-1185">Reference proteome</keyword>
<reference evidence="3 6" key="3">
    <citation type="journal article" date="2017" name="Nat. Microbiol.">
        <title>Natural product diversity associated with the nematode symbionts Photorhabdus and Xenorhabdus.</title>
        <authorList>
            <person name="Tobias N.J."/>
            <person name="Wolff H."/>
            <person name="Djahanschiri B."/>
            <person name="Grundmann F."/>
            <person name="Kronenwerth M."/>
            <person name="Shi Y.M."/>
            <person name="Simonyi S."/>
            <person name="Grun P."/>
            <person name="Shapiro-Ilan D."/>
            <person name="Pidot S.J."/>
            <person name="Stinear T.P."/>
            <person name="Ebersberger I."/>
            <person name="Bode H.B."/>
        </authorList>
    </citation>
    <scope>NUCLEOTIDE SEQUENCE [LARGE SCALE GENOMIC DNA]</scope>
    <source>
        <strain evidence="3 6">DSM 17908</strain>
    </source>
</reference>
<reference evidence="5" key="1">
    <citation type="submission" date="2016-10" db="EMBL/GenBank/DDBJ databases">
        <authorList>
            <person name="Varghese N."/>
            <person name="Submissions S."/>
        </authorList>
    </citation>
    <scope>NUCLEOTIDE SEQUENCE [LARGE SCALE GENOMIC DNA]</scope>
    <source>
        <strain evidence="5">DSM 17908</strain>
    </source>
</reference>
<evidence type="ECO:0000259" key="2">
    <source>
        <dbReference type="Pfam" id="PF06812"/>
    </source>
</evidence>
<gene>
    <name evidence="4" type="ORF">SAMN05421680_1063</name>
    <name evidence="3" type="ORF">Xmau_01658</name>
</gene>
<feature type="domain" description="ImpA N-terminal" evidence="2">
    <location>
        <begin position="15"/>
        <end position="112"/>
    </location>
</feature>
<dbReference type="Proteomes" id="UP000198919">
    <property type="component" value="Unassembled WGS sequence"/>
</dbReference>
<evidence type="ECO:0000313" key="3">
    <source>
        <dbReference type="EMBL" id="PHM44943.1"/>
    </source>
</evidence>
<dbReference type="STRING" id="351675.SAMN05421680_1063"/>
<dbReference type="Pfam" id="PF16989">
    <property type="entry name" value="T6SS_VasJ"/>
    <property type="match status" value="1"/>
</dbReference>
<feature type="compositionally biased region" description="Polar residues" evidence="1">
    <location>
        <begin position="486"/>
        <end position="497"/>
    </location>
</feature>
<dbReference type="EMBL" id="NITY01000004">
    <property type="protein sequence ID" value="PHM44943.1"/>
    <property type="molecule type" value="Genomic_DNA"/>
</dbReference>
<feature type="region of interest" description="Disordered" evidence="1">
    <location>
        <begin position="179"/>
        <end position="208"/>
    </location>
</feature>
<dbReference type="InterPro" id="IPR010657">
    <property type="entry name" value="ImpA_N"/>
</dbReference>
<dbReference type="Proteomes" id="UP000224607">
    <property type="component" value="Unassembled WGS sequence"/>
</dbReference>
<reference evidence="4" key="2">
    <citation type="submission" date="2016-10" db="EMBL/GenBank/DDBJ databases">
        <authorList>
            <person name="de Groot N.N."/>
        </authorList>
    </citation>
    <scope>NUCLEOTIDE SEQUENCE [LARGE SCALE GENOMIC DNA]</scope>
    <source>
        <strain evidence="4">DSM 17908</strain>
    </source>
</reference>
<dbReference type="EMBL" id="FORG01000006">
    <property type="protein sequence ID" value="SFJ15336.1"/>
    <property type="molecule type" value="Genomic_DNA"/>
</dbReference>
<dbReference type="InterPro" id="IPR017739">
    <property type="entry name" value="T6SS-assoc_VCA0119"/>
</dbReference>
<dbReference type="OrthoDB" id="1522895at2"/>
<sequence>MDIRTQFDWFGSLLAPLSDEQIGKALAEDEPAWEYIDGEMIKFGSLSHGSLDVEEIQRKSLQLLSESNKDFRLMVHLLRTLQHAGKPAELILAMELLTEYVKNYWEKAWPAKPLMKRRLAQQVLKRFDSAQGSFIEQASKGEREDAQGALAHLAQCWHANEPELAKEVDQLRIRYNRQPENVPTASKPEPAAASVSAGKPTAGDSAAQAPQHFEAAPMPEVDVNSSSEKAWKQTLMTVADLLCERHPESAIGYSLRRHAVWHTITTAPMANATGKTPLAPTSADRTADYLARLPMADNKLLQQIEQSLTLAPYWLDGHAIAAKAALQLGYMNVALSIRDELNTFLERLPVLKTLSFSDMSPFISPETLDWLAPEPVATGKGSVSADQEGIWQCFQQQGLEAALKMLEEHQQQLTEPRDQFYGQLLNAQLLEEAGMTALAQQHYRNLLHTGQHMLLTQWEPNLLTMLTEKTTSTEKTAQAEKLPSSIKDTASNRSVNP</sequence>
<evidence type="ECO:0000313" key="6">
    <source>
        <dbReference type="Proteomes" id="UP000224607"/>
    </source>
</evidence>
<dbReference type="RefSeq" id="WP_092509550.1">
    <property type="nucleotide sequence ID" value="NZ_CAWNQB010000034.1"/>
</dbReference>
<dbReference type="Pfam" id="PF06812">
    <property type="entry name" value="ImpA_N"/>
    <property type="match status" value="1"/>
</dbReference>
<feature type="region of interest" description="Disordered" evidence="1">
    <location>
        <begin position="470"/>
        <end position="497"/>
    </location>
</feature>
<proteinExistence type="predicted"/>
<dbReference type="NCBIfam" id="TIGR03362">
    <property type="entry name" value="VI_chp_7"/>
    <property type="match status" value="1"/>
</dbReference>